<dbReference type="GO" id="GO:0005886">
    <property type="term" value="C:plasma membrane"/>
    <property type="evidence" value="ECO:0007669"/>
    <property type="project" value="UniProtKB-SubCell"/>
</dbReference>
<sequence>MDLAAKETGEVRRVVLSSYLGSTIEFYDFLLYGTAAALVFPAVFFSGLDPLTSVLFSFGTFAAGYLARPVGGILFGHFGDRIGRKRMLVVTMFLMGVASFLIGLIPSAAVIGGWAAVLLITLRVVQGLAVGGEWGGAALMALEHSGGRSRGLAASFVNAGAPSGAVLGSLMLGLFSLLPQEQFLSWGWRIPFLLSAVLLVIGLWVRSTVSESPIFLQALADATRRPPALPILSVLRRPRALILTALGAGAAFAFQVGMATFAQTYAVAHGTARPSVLPGFSAASFLAIFAVIGAGWLSDRFGRRPVLLAGAIGWGLLAFPLFALWGSGNGLLVFTGFAVGLGLQSLMYGPLGAFISEQFGTGARYTGASLGYQLATLLGGGFTPAVLASLYAGTGGTSITPVASYLIAAAVVSTVAVLLIREGRRHDLATVTH</sequence>
<dbReference type="RefSeq" id="WP_109594556.1">
    <property type="nucleotide sequence ID" value="NZ_BONA01000050.1"/>
</dbReference>
<keyword evidence="4 7" id="KW-0812">Transmembrane</keyword>
<feature type="transmembrane region" description="Helical" evidence="7">
    <location>
        <begin position="370"/>
        <end position="392"/>
    </location>
</feature>
<dbReference type="Gene3D" id="1.20.1250.20">
    <property type="entry name" value="MFS general substrate transporter like domains"/>
    <property type="match status" value="2"/>
</dbReference>
<feature type="transmembrane region" description="Helical" evidence="7">
    <location>
        <begin position="277"/>
        <end position="297"/>
    </location>
</feature>
<dbReference type="PROSITE" id="PS50850">
    <property type="entry name" value="MFS"/>
    <property type="match status" value="1"/>
</dbReference>
<feature type="transmembrane region" description="Helical" evidence="7">
    <location>
        <begin position="398"/>
        <end position="420"/>
    </location>
</feature>
<feature type="transmembrane region" description="Helical" evidence="7">
    <location>
        <begin position="152"/>
        <end position="174"/>
    </location>
</feature>
<evidence type="ECO:0000256" key="3">
    <source>
        <dbReference type="ARBA" id="ARBA00022475"/>
    </source>
</evidence>
<evidence type="ECO:0000256" key="7">
    <source>
        <dbReference type="SAM" id="Phobius"/>
    </source>
</evidence>
<dbReference type="Proteomes" id="UP000245697">
    <property type="component" value="Unassembled WGS sequence"/>
</dbReference>
<feature type="transmembrane region" description="Helical" evidence="7">
    <location>
        <begin position="240"/>
        <end position="265"/>
    </location>
</feature>
<evidence type="ECO:0000256" key="4">
    <source>
        <dbReference type="ARBA" id="ARBA00022692"/>
    </source>
</evidence>
<evidence type="ECO:0000256" key="1">
    <source>
        <dbReference type="ARBA" id="ARBA00004651"/>
    </source>
</evidence>
<evidence type="ECO:0000259" key="8">
    <source>
        <dbReference type="PROSITE" id="PS50850"/>
    </source>
</evidence>
<dbReference type="CDD" id="cd17369">
    <property type="entry name" value="MFS_ShiA_like"/>
    <property type="match status" value="1"/>
</dbReference>
<dbReference type="AlphaFoldDB" id="A0A316FEB5"/>
<accession>A0A316FEB5</accession>
<dbReference type="PANTHER" id="PTHR43045:SF1">
    <property type="entry name" value="SHIKIMATE TRANSPORTER"/>
    <property type="match status" value="1"/>
</dbReference>
<feature type="domain" description="Major facilitator superfamily (MFS) profile" evidence="8">
    <location>
        <begin position="14"/>
        <end position="425"/>
    </location>
</feature>
<protein>
    <submittedName>
        <fullName evidence="9">MFS transporter</fullName>
    </submittedName>
</protein>
<keyword evidence="3" id="KW-1003">Cell membrane</keyword>
<dbReference type="InterPro" id="IPR005829">
    <property type="entry name" value="Sugar_transporter_CS"/>
</dbReference>
<dbReference type="InterPro" id="IPR036259">
    <property type="entry name" value="MFS_trans_sf"/>
</dbReference>
<feature type="transmembrane region" description="Helical" evidence="7">
    <location>
        <begin position="306"/>
        <end position="325"/>
    </location>
</feature>
<dbReference type="OrthoDB" id="9066401at2"/>
<evidence type="ECO:0000256" key="6">
    <source>
        <dbReference type="ARBA" id="ARBA00023136"/>
    </source>
</evidence>
<keyword evidence="10" id="KW-1185">Reference proteome</keyword>
<name>A0A316FEB5_9ACTN</name>
<feature type="transmembrane region" description="Helical" evidence="7">
    <location>
        <begin position="87"/>
        <end position="105"/>
    </location>
</feature>
<comment type="caution">
    <text evidence="9">The sequence shown here is derived from an EMBL/GenBank/DDBJ whole genome shotgun (WGS) entry which is preliminary data.</text>
</comment>
<dbReference type="EMBL" id="QGGR01000008">
    <property type="protein sequence ID" value="PWK47214.1"/>
    <property type="molecule type" value="Genomic_DNA"/>
</dbReference>
<keyword evidence="5 7" id="KW-1133">Transmembrane helix</keyword>
<dbReference type="InterPro" id="IPR005828">
    <property type="entry name" value="MFS_sugar_transport-like"/>
</dbReference>
<dbReference type="PROSITE" id="PS00216">
    <property type="entry name" value="SUGAR_TRANSPORT_1"/>
    <property type="match status" value="1"/>
</dbReference>
<evidence type="ECO:0000256" key="5">
    <source>
        <dbReference type="ARBA" id="ARBA00022989"/>
    </source>
</evidence>
<gene>
    <name evidence="9" type="ORF">BC793_108329</name>
</gene>
<feature type="transmembrane region" description="Helical" evidence="7">
    <location>
        <begin position="29"/>
        <end position="48"/>
    </location>
</feature>
<feature type="transmembrane region" description="Helical" evidence="7">
    <location>
        <begin position="186"/>
        <end position="205"/>
    </location>
</feature>
<feature type="transmembrane region" description="Helical" evidence="7">
    <location>
        <begin position="331"/>
        <end position="349"/>
    </location>
</feature>
<feature type="transmembrane region" description="Helical" evidence="7">
    <location>
        <begin position="54"/>
        <end position="75"/>
    </location>
</feature>
<dbReference type="InterPro" id="IPR020846">
    <property type="entry name" value="MFS_dom"/>
</dbReference>
<dbReference type="Pfam" id="PF00083">
    <property type="entry name" value="Sugar_tr"/>
    <property type="match status" value="2"/>
</dbReference>
<dbReference type="GO" id="GO:0022857">
    <property type="term" value="F:transmembrane transporter activity"/>
    <property type="evidence" value="ECO:0007669"/>
    <property type="project" value="InterPro"/>
</dbReference>
<dbReference type="PANTHER" id="PTHR43045">
    <property type="entry name" value="SHIKIMATE TRANSPORTER"/>
    <property type="match status" value="1"/>
</dbReference>
<reference evidence="9 10" key="1">
    <citation type="submission" date="2018-05" db="EMBL/GenBank/DDBJ databases">
        <title>Genomic Encyclopedia of Archaeal and Bacterial Type Strains, Phase II (KMG-II): from individual species to whole genera.</title>
        <authorList>
            <person name="Goeker M."/>
        </authorList>
    </citation>
    <scope>NUCLEOTIDE SEQUENCE [LARGE SCALE GENOMIC DNA]</scope>
    <source>
        <strain evidence="9 10">DSM 45184</strain>
    </source>
</reference>
<feature type="transmembrane region" description="Helical" evidence="7">
    <location>
        <begin position="111"/>
        <end position="131"/>
    </location>
</feature>
<keyword evidence="6 7" id="KW-0472">Membrane</keyword>
<evidence type="ECO:0000256" key="2">
    <source>
        <dbReference type="ARBA" id="ARBA00022448"/>
    </source>
</evidence>
<keyword evidence="2" id="KW-0813">Transport</keyword>
<proteinExistence type="predicted"/>
<organism evidence="9 10">
    <name type="scientific">Actinoplanes xinjiangensis</name>
    <dbReference type="NCBI Taxonomy" id="512350"/>
    <lineage>
        <taxon>Bacteria</taxon>
        <taxon>Bacillati</taxon>
        <taxon>Actinomycetota</taxon>
        <taxon>Actinomycetes</taxon>
        <taxon>Micromonosporales</taxon>
        <taxon>Micromonosporaceae</taxon>
        <taxon>Actinoplanes</taxon>
    </lineage>
</organism>
<dbReference type="SUPFAM" id="SSF103473">
    <property type="entry name" value="MFS general substrate transporter"/>
    <property type="match status" value="1"/>
</dbReference>
<evidence type="ECO:0000313" key="9">
    <source>
        <dbReference type="EMBL" id="PWK47214.1"/>
    </source>
</evidence>
<comment type="subcellular location">
    <subcellularLocation>
        <location evidence="1">Cell membrane</location>
        <topology evidence="1">Multi-pass membrane protein</topology>
    </subcellularLocation>
</comment>
<evidence type="ECO:0000313" key="10">
    <source>
        <dbReference type="Proteomes" id="UP000245697"/>
    </source>
</evidence>